<evidence type="ECO:0000256" key="4">
    <source>
        <dbReference type="ARBA" id="ARBA00022679"/>
    </source>
</evidence>
<keyword evidence="2 11" id="KW-0963">Cytoplasm</keyword>
<feature type="domain" description="SAM-dependent methyltransferase TRM5/TYW2-type" evidence="12">
    <location>
        <begin position="129"/>
        <end position="399"/>
    </location>
</feature>
<organism evidence="13 14">
    <name type="scientific">Trichuris muris</name>
    <name type="common">Mouse whipworm</name>
    <dbReference type="NCBI Taxonomy" id="70415"/>
    <lineage>
        <taxon>Eukaryota</taxon>
        <taxon>Metazoa</taxon>
        <taxon>Ecdysozoa</taxon>
        <taxon>Nematoda</taxon>
        <taxon>Enoplea</taxon>
        <taxon>Dorylaimia</taxon>
        <taxon>Trichinellida</taxon>
        <taxon>Trichuridae</taxon>
        <taxon>Trichuris</taxon>
    </lineage>
</organism>
<name>A0A5S6QRG6_TRIMR</name>
<evidence type="ECO:0000256" key="5">
    <source>
        <dbReference type="ARBA" id="ARBA00022691"/>
    </source>
</evidence>
<dbReference type="PANTHER" id="PTHR23245">
    <property type="entry name" value="TRNA METHYLTRANSFERASE"/>
    <property type="match status" value="1"/>
</dbReference>
<comment type="function">
    <text evidence="9">Involved in mitochondrial tRNA methylation. Specifically methylates the N1 position of guanosine-37 in various tRNAs. Methylation is not dependent on the nature of the nucleoside 5' of the target nucleoside. This is the first step in the biosynthesis of wybutosine (yW), a modified base adjacent to the anticodon of tRNAs and required for accurate decoding.</text>
</comment>
<dbReference type="PANTHER" id="PTHR23245:SF36">
    <property type="entry name" value="TRNA (GUANINE(37)-N1)-METHYLTRANSFERASE"/>
    <property type="match status" value="1"/>
</dbReference>
<protein>
    <recommendedName>
        <fullName evidence="11">tRNA (guanine(37)-N1)-methyltransferase</fullName>
        <ecNumber evidence="11">2.1.1.228</ecNumber>
    </recommendedName>
    <alternativeName>
        <fullName evidence="11">M1G-methyltransferase</fullName>
    </alternativeName>
    <alternativeName>
        <fullName evidence="11">tRNA [GM37] methyltransferase</fullName>
    </alternativeName>
    <alternativeName>
        <fullName evidence="11">tRNA methyltransferase 5 homolog</fullName>
    </alternativeName>
</protein>
<comment type="similarity">
    <text evidence="11">Belongs to the TRM5 / TYW2 family.</text>
</comment>
<accession>A0A5S6QRG6</accession>
<dbReference type="GO" id="GO:0005634">
    <property type="term" value="C:nucleus"/>
    <property type="evidence" value="ECO:0007669"/>
    <property type="project" value="UniProtKB-SubCell"/>
</dbReference>
<feature type="binding site" evidence="11">
    <location>
        <begin position="256"/>
        <end position="257"/>
    </location>
    <ligand>
        <name>S-adenosyl-L-methionine</name>
        <dbReference type="ChEBI" id="CHEBI:59789"/>
    </ligand>
</feature>
<dbReference type="GO" id="GO:0005759">
    <property type="term" value="C:mitochondrial matrix"/>
    <property type="evidence" value="ECO:0007669"/>
    <property type="project" value="UniProtKB-SubCell"/>
</dbReference>
<dbReference type="HAMAP" id="MF_03152">
    <property type="entry name" value="TRM5"/>
    <property type="match status" value="1"/>
</dbReference>
<dbReference type="InterPro" id="IPR025792">
    <property type="entry name" value="tRNA_Gua_MeTrfase_euk"/>
</dbReference>
<dbReference type="STRING" id="70415.A0A5S6QRG6"/>
<evidence type="ECO:0000256" key="9">
    <source>
        <dbReference type="ARBA" id="ARBA00045951"/>
    </source>
</evidence>
<sequence>MSKCFSPPSAVREMKQLEREAFRLIVQTGFVEFVAPAARLGPVLAALKPHILKLPNLKPISTGERNVKKAYLDPHHFHSADVEETLRRNGLREGDFRVGDEFIELNYHNWTAEDIFKAVLPEDSSFSSYSLIGHIAHVNLREHLQPYKWLIGEVLLDKIPRCKTVVNKVEIIENEYRNLTFEHLAGERFYVTRVREHGFTYELDFGSVFWNPRLSTEHARLVSKFAPGDVVFDVFAGIGPFSIPAAAKRCTVIANDLNSDCIAWLQKNCQLNKVSVEAHCLDGRTFLMDVCPKVMASMQASDCASGRFHVIMNLPAMSVEFLPFLDGIGSLLCTDKEQRQPTVLVHCYTFSKAADPSAAAEDAVREKFYGARLQDLAVHDVRHVSPGKHMLCVSFKFAGVEKSEAEISVRTAELHWKVDRMEREKPRALEFNKRFLNLA</sequence>
<comment type="subunit">
    <text evidence="11">Monomer.</text>
</comment>
<dbReference type="Pfam" id="PF02475">
    <property type="entry name" value="TRM5-TYW2_MTfase"/>
    <property type="match status" value="1"/>
</dbReference>
<dbReference type="PROSITE" id="PS51684">
    <property type="entry name" value="SAM_MT_TRM5_TYW2"/>
    <property type="match status" value="1"/>
</dbReference>
<dbReference type="GO" id="GO:0052906">
    <property type="term" value="F:tRNA (guanine(37)-N1)-methyltransferase activity"/>
    <property type="evidence" value="ECO:0007669"/>
    <property type="project" value="UniProtKB-UniRule"/>
</dbReference>
<proteinExistence type="inferred from homology"/>
<evidence type="ECO:0000256" key="7">
    <source>
        <dbReference type="ARBA" id="ARBA00023128"/>
    </source>
</evidence>
<dbReference type="Gene3D" id="3.40.50.150">
    <property type="entry name" value="Vaccinia Virus protein VP39"/>
    <property type="match status" value="1"/>
</dbReference>
<dbReference type="FunFam" id="3.30.300.110:FF:000001">
    <property type="entry name" value="tRNA (guanine(37)-N1)-methyltransferase"/>
    <property type="match status" value="1"/>
</dbReference>
<evidence type="ECO:0000313" key="13">
    <source>
        <dbReference type="Proteomes" id="UP000046395"/>
    </source>
</evidence>
<dbReference type="InterPro" id="IPR056743">
    <property type="entry name" value="TRM5-TYW2-like_MTfase"/>
</dbReference>
<feature type="binding site" evidence="11">
    <location>
        <position position="218"/>
    </location>
    <ligand>
        <name>S-adenosyl-L-methionine</name>
        <dbReference type="ChEBI" id="CHEBI:59789"/>
    </ligand>
</feature>
<comment type="similarity">
    <text evidence="1">Belongs to the class I-like SAM-binding methyltransferase superfamily. TRM5/TYW2 family.</text>
</comment>
<keyword evidence="4 11" id="KW-0808">Transferase</keyword>
<keyword evidence="5 11" id="KW-0949">S-adenosyl-L-methionine</keyword>
<evidence type="ECO:0000256" key="2">
    <source>
        <dbReference type="ARBA" id="ARBA00022490"/>
    </source>
</evidence>
<comment type="function">
    <text evidence="11">Specifically methylates the N1 position of guanosine-37 in various cytoplasmic and mitochondrial tRNAs. Methylation is not dependent on the nature of the nucleoside 5' of the target nucleoside. This is the first step in the biosynthesis of wybutosine (yW), a modified base adjacent to the anticodon of tRNAs and required for accurate decoding.</text>
</comment>
<keyword evidence="7 11" id="KW-0496">Mitochondrion</keyword>
<dbReference type="Pfam" id="PF25133">
    <property type="entry name" value="TYW2_N_2"/>
    <property type="match status" value="1"/>
</dbReference>
<evidence type="ECO:0000259" key="12">
    <source>
        <dbReference type="PROSITE" id="PS51684"/>
    </source>
</evidence>
<dbReference type="InterPro" id="IPR056744">
    <property type="entry name" value="TRM5/TYW2-like_N"/>
</dbReference>
<keyword evidence="13" id="KW-1185">Reference proteome</keyword>
<reference evidence="14" key="1">
    <citation type="submission" date="2019-12" db="UniProtKB">
        <authorList>
            <consortium name="WormBaseParasite"/>
        </authorList>
    </citation>
    <scope>IDENTIFICATION</scope>
</reference>
<dbReference type="WBParaSite" id="TMUE_2000009946.1">
    <property type="protein sequence ID" value="TMUE_2000009946.1"/>
    <property type="gene ID" value="WBGene00290342"/>
</dbReference>
<keyword evidence="6 11" id="KW-0819">tRNA processing</keyword>
<feature type="binding site" evidence="11">
    <location>
        <begin position="282"/>
        <end position="283"/>
    </location>
    <ligand>
        <name>S-adenosyl-L-methionine</name>
        <dbReference type="ChEBI" id="CHEBI:59789"/>
    </ligand>
</feature>
<keyword evidence="3 11" id="KW-0489">Methyltransferase</keyword>
<evidence type="ECO:0000256" key="3">
    <source>
        <dbReference type="ARBA" id="ARBA00022603"/>
    </source>
</evidence>
<keyword evidence="8 11" id="KW-0539">Nucleus</keyword>
<evidence type="ECO:0000313" key="14">
    <source>
        <dbReference type="WBParaSite" id="TMUE_2000009946.1"/>
    </source>
</evidence>
<dbReference type="EC" id="2.1.1.228" evidence="11"/>
<dbReference type="AlphaFoldDB" id="A0A5S6QRG6"/>
<comment type="catalytic activity">
    <reaction evidence="10 11">
        <text>guanosine(37) in tRNA + S-adenosyl-L-methionine = N(1)-methylguanosine(37) in tRNA + S-adenosyl-L-homocysteine + H(+)</text>
        <dbReference type="Rhea" id="RHEA:36899"/>
        <dbReference type="Rhea" id="RHEA-COMP:10145"/>
        <dbReference type="Rhea" id="RHEA-COMP:10147"/>
        <dbReference type="ChEBI" id="CHEBI:15378"/>
        <dbReference type="ChEBI" id="CHEBI:57856"/>
        <dbReference type="ChEBI" id="CHEBI:59789"/>
        <dbReference type="ChEBI" id="CHEBI:73542"/>
        <dbReference type="ChEBI" id="CHEBI:74269"/>
        <dbReference type="EC" id="2.1.1.228"/>
    </reaction>
</comment>
<evidence type="ECO:0000256" key="8">
    <source>
        <dbReference type="ARBA" id="ARBA00023242"/>
    </source>
</evidence>
<dbReference type="GO" id="GO:0002939">
    <property type="term" value="P:tRNA N1-guanine methylation"/>
    <property type="evidence" value="ECO:0007669"/>
    <property type="project" value="TreeGrafter"/>
</dbReference>
<comment type="subcellular location">
    <subcellularLocation>
        <location evidence="11">Mitochondrion matrix</location>
    </subcellularLocation>
    <subcellularLocation>
        <location evidence="11">Nucleus</location>
    </subcellularLocation>
    <subcellularLocation>
        <location evidence="11">Cytoplasm</location>
    </subcellularLocation>
    <text evidence="11">Predominantly in the mitochondria and in the nucleus.</text>
</comment>
<evidence type="ECO:0000256" key="11">
    <source>
        <dbReference type="HAMAP-Rule" id="MF_03152"/>
    </source>
</evidence>
<dbReference type="GO" id="GO:0070901">
    <property type="term" value="P:mitochondrial tRNA methylation"/>
    <property type="evidence" value="ECO:0007669"/>
    <property type="project" value="TreeGrafter"/>
</dbReference>
<dbReference type="InterPro" id="IPR030382">
    <property type="entry name" value="MeTrfase_TRM5/TYW2"/>
</dbReference>
<evidence type="ECO:0000256" key="1">
    <source>
        <dbReference type="ARBA" id="ARBA00009775"/>
    </source>
</evidence>
<dbReference type="InterPro" id="IPR029063">
    <property type="entry name" value="SAM-dependent_MTases_sf"/>
</dbReference>
<feature type="binding site" evidence="11">
    <location>
        <position position="313"/>
    </location>
    <ligand>
        <name>S-adenosyl-L-methionine</name>
        <dbReference type="ChEBI" id="CHEBI:59789"/>
    </ligand>
</feature>
<evidence type="ECO:0000256" key="10">
    <source>
        <dbReference type="ARBA" id="ARBA00047783"/>
    </source>
</evidence>
<dbReference type="Proteomes" id="UP000046395">
    <property type="component" value="Unassembled WGS sequence"/>
</dbReference>
<dbReference type="Gene3D" id="3.30.300.110">
    <property type="entry name" value="Met-10+ protein-like domains"/>
    <property type="match status" value="1"/>
</dbReference>
<evidence type="ECO:0000256" key="6">
    <source>
        <dbReference type="ARBA" id="ARBA00022694"/>
    </source>
</evidence>
<dbReference type="SUPFAM" id="SSF53335">
    <property type="entry name" value="S-adenosyl-L-methionine-dependent methyltransferases"/>
    <property type="match status" value="1"/>
</dbReference>